<name>A0A1H4IBA7_9NOCA</name>
<dbReference type="PRINTS" id="PR00032">
    <property type="entry name" value="HTHARAC"/>
</dbReference>
<evidence type="ECO:0000256" key="3">
    <source>
        <dbReference type="ARBA" id="ARBA00023163"/>
    </source>
</evidence>
<dbReference type="EMBL" id="FNSV01000002">
    <property type="protein sequence ID" value="SEB31384.1"/>
    <property type="molecule type" value="Genomic_DNA"/>
</dbReference>
<dbReference type="PANTHER" id="PTHR46796">
    <property type="entry name" value="HTH-TYPE TRANSCRIPTIONAL ACTIVATOR RHAS-RELATED"/>
    <property type="match status" value="1"/>
</dbReference>
<dbReference type="InterPro" id="IPR009057">
    <property type="entry name" value="Homeodomain-like_sf"/>
</dbReference>
<proteinExistence type="predicted"/>
<dbReference type="InterPro" id="IPR050204">
    <property type="entry name" value="AraC_XylS_family_regulators"/>
</dbReference>
<dbReference type="PANTHER" id="PTHR46796:SF6">
    <property type="entry name" value="ARAC SUBFAMILY"/>
    <property type="match status" value="1"/>
</dbReference>
<reference evidence="6" key="1">
    <citation type="submission" date="2016-10" db="EMBL/GenBank/DDBJ databases">
        <authorList>
            <person name="Varghese N."/>
            <person name="Submissions S."/>
        </authorList>
    </citation>
    <scope>NUCLEOTIDE SEQUENCE [LARGE SCALE GENOMIC DNA]</scope>
    <source>
        <strain evidence="6">DSM 44498</strain>
    </source>
</reference>
<feature type="domain" description="HTH araC/xylS-type" evidence="4">
    <location>
        <begin position="225"/>
        <end position="326"/>
    </location>
</feature>
<sequence>MIHDPAGRTTSRTVLSTDSVDHADRREFWTRAVSQTYVDLQCEVPGSSAAAASIDGSIEAAQLVTLGLSKVTATAQSVLRTPAGIARTSDDYFLVSVQNRGNGFVVQDDRIARLEPGDFAMYDTTRPYELHFADNFEQYVLRLPGSTLRTLVRNTADLTARRVPSAQGAGKLLLTMLRALLDDTEIATQSAEALAQSVEYLVVAGLSGFTGLDAPPPQLAARRLAAIKQEIRARLRDPDLSVASVAATLHLSPSTLHRAFADEPCSASEWIWTQRLDGTRRELVDPTLSNISISDIAFGWGFSDAAHFSRAFRARFGCSPSDYRRSALG</sequence>
<dbReference type="InterPro" id="IPR020449">
    <property type="entry name" value="Tscrpt_reg_AraC-type_HTH"/>
</dbReference>
<dbReference type="Pfam" id="PF12833">
    <property type="entry name" value="HTH_18"/>
    <property type="match status" value="1"/>
</dbReference>
<evidence type="ECO:0000259" key="4">
    <source>
        <dbReference type="PROSITE" id="PS01124"/>
    </source>
</evidence>
<dbReference type="RefSeq" id="WP_072947459.1">
    <property type="nucleotide sequence ID" value="NZ_FNSV01000002.1"/>
</dbReference>
<dbReference type="SMART" id="SM00342">
    <property type="entry name" value="HTH_ARAC"/>
    <property type="match status" value="1"/>
</dbReference>
<dbReference type="AlphaFoldDB" id="A0A1H4IBA7"/>
<evidence type="ECO:0000313" key="6">
    <source>
        <dbReference type="Proteomes" id="UP000183561"/>
    </source>
</evidence>
<gene>
    <name evidence="5" type="ORF">SAMN04490239_0348</name>
</gene>
<dbReference type="OrthoDB" id="9799345at2"/>
<protein>
    <submittedName>
        <fullName evidence="5">AraC-type DNA-binding protein</fullName>
    </submittedName>
</protein>
<dbReference type="GO" id="GO:0003700">
    <property type="term" value="F:DNA-binding transcription factor activity"/>
    <property type="evidence" value="ECO:0007669"/>
    <property type="project" value="InterPro"/>
</dbReference>
<dbReference type="GO" id="GO:0043565">
    <property type="term" value="F:sequence-specific DNA binding"/>
    <property type="evidence" value="ECO:0007669"/>
    <property type="project" value="InterPro"/>
</dbReference>
<keyword evidence="1" id="KW-0805">Transcription regulation</keyword>
<organism evidence="5 6">
    <name type="scientific">Rhodococcus koreensis</name>
    <dbReference type="NCBI Taxonomy" id="99653"/>
    <lineage>
        <taxon>Bacteria</taxon>
        <taxon>Bacillati</taxon>
        <taxon>Actinomycetota</taxon>
        <taxon>Actinomycetes</taxon>
        <taxon>Mycobacteriales</taxon>
        <taxon>Nocardiaceae</taxon>
        <taxon>Rhodococcus</taxon>
    </lineage>
</organism>
<dbReference type="SUPFAM" id="SSF46689">
    <property type="entry name" value="Homeodomain-like"/>
    <property type="match status" value="1"/>
</dbReference>
<dbReference type="PROSITE" id="PS00041">
    <property type="entry name" value="HTH_ARAC_FAMILY_1"/>
    <property type="match status" value="1"/>
</dbReference>
<keyword evidence="3" id="KW-0804">Transcription</keyword>
<evidence type="ECO:0000313" key="5">
    <source>
        <dbReference type="EMBL" id="SEB31384.1"/>
    </source>
</evidence>
<evidence type="ECO:0000256" key="1">
    <source>
        <dbReference type="ARBA" id="ARBA00023015"/>
    </source>
</evidence>
<keyword evidence="2 5" id="KW-0238">DNA-binding</keyword>
<dbReference type="Proteomes" id="UP000183561">
    <property type="component" value="Unassembled WGS sequence"/>
</dbReference>
<dbReference type="PROSITE" id="PS01124">
    <property type="entry name" value="HTH_ARAC_FAMILY_2"/>
    <property type="match status" value="1"/>
</dbReference>
<dbReference type="InterPro" id="IPR018060">
    <property type="entry name" value="HTH_AraC"/>
</dbReference>
<dbReference type="InterPro" id="IPR018062">
    <property type="entry name" value="HTH_AraC-typ_CS"/>
</dbReference>
<dbReference type="Gene3D" id="1.10.10.60">
    <property type="entry name" value="Homeodomain-like"/>
    <property type="match status" value="1"/>
</dbReference>
<keyword evidence="6" id="KW-1185">Reference proteome</keyword>
<dbReference type="Pfam" id="PF14525">
    <property type="entry name" value="AraC_binding_2"/>
    <property type="match status" value="1"/>
</dbReference>
<dbReference type="InterPro" id="IPR035418">
    <property type="entry name" value="AraC-bd_2"/>
</dbReference>
<evidence type="ECO:0000256" key="2">
    <source>
        <dbReference type="ARBA" id="ARBA00023125"/>
    </source>
</evidence>
<accession>A0A1H4IBA7</accession>